<reference evidence="3" key="1">
    <citation type="submission" date="2013-02" db="EMBL/GenBank/DDBJ databases">
        <authorList>
            <person name="Hughes D."/>
        </authorList>
    </citation>
    <scope>NUCLEOTIDE SEQUENCE</scope>
    <source>
        <strain>Durham</strain>
        <strain evidence="3">NC isolate 2 -- Noor lab</strain>
    </source>
</reference>
<feature type="compositionally biased region" description="Low complexity" evidence="1">
    <location>
        <begin position="77"/>
        <end position="92"/>
    </location>
</feature>
<dbReference type="STRING" id="36166.T1GB96"/>
<feature type="compositionally biased region" description="Pro residues" evidence="1">
    <location>
        <begin position="19"/>
        <end position="34"/>
    </location>
</feature>
<name>T1GB96_MEGSC</name>
<sequence>MECTSQNPTAPSPSFLYRPPSPWTPVAPSPPPIISGPRRNSMQSPGPMSPPPHAMSPGPQGLRGTRAGSQSRPHWSGPQPYGQQTQQQHYQPVHAPSPTPFNGHGPKPTYSTYSPINVPAHHPMSSFQLSPSPSPLIFQSQPPPEYFYQSPYGNGGSNSNHHPINRPQEYVGAPMEPPLPKSYVVYDDEEETGPSTREIIANQSQDYIDEKLAEYQMTILQLQDIKEDLTFDILKGCFLTRGYQTTRGGGSDQL</sequence>
<evidence type="ECO:0000313" key="3">
    <source>
        <dbReference type="Proteomes" id="UP000015102"/>
    </source>
</evidence>
<dbReference type="EMBL" id="CAQQ02185710">
    <property type="status" value="NOT_ANNOTATED_CDS"/>
    <property type="molecule type" value="Genomic_DNA"/>
</dbReference>
<keyword evidence="3" id="KW-1185">Reference proteome</keyword>
<dbReference type="EnsemblMetazoa" id="MESCA000522-RA">
    <property type="protein sequence ID" value="MESCA000522-PA"/>
    <property type="gene ID" value="MESCA000522"/>
</dbReference>
<evidence type="ECO:0000256" key="1">
    <source>
        <dbReference type="SAM" id="MobiDB-lite"/>
    </source>
</evidence>
<dbReference type="HOGENOM" id="CLU_950836_0_0_1"/>
<protein>
    <submittedName>
        <fullName evidence="2">Uncharacterized protein</fullName>
    </submittedName>
</protein>
<organism evidence="2 3">
    <name type="scientific">Megaselia scalaris</name>
    <name type="common">Humpbacked fly</name>
    <name type="synonym">Phora scalaris</name>
    <dbReference type="NCBI Taxonomy" id="36166"/>
    <lineage>
        <taxon>Eukaryota</taxon>
        <taxon>Metazoa</taxon>
        <taxon>Ecdysozoa</taxon>
        <taxon>Arthropoda</taxon>
        <taxon>Hexapoda</taxon>
        <taxon>Insecta</taxon>
        <taxon>Pterygota</taxon>
        <taxon>Neoptera</taxon>
        <taxon>Endopterygota</taxon>
        <taxon>Diptera</taxon>
        <taxon>Brachycera</taxon>
        <taxon>Muscomorpha</taxon>
        <taxon>Platypezoidea</taxon>
        <taxon>Phoridae</taxon>
        <taxon>Megaseliini</taxon>
        <taxon>Megaselia</taxon>
    </lineage>
</organism>
<feature type="region of interest" description="Disordered" evidence="1">
    <location>
        <begin position="154"/>
        <end position="178"/>
    </location>
</feature>
<feature type="compositionally biased region" description="Low complexity" evidence="1">
    <location>
        <begin position="35"/>
        <end position="46"/>
    </location>
</feature>
<dbReference type="OMA" id="GYIQCPR"/>
<reference evidence="2" key="2">
    <citation type="submission" date="2015-06" db="UniProtKB">
        <authorList>
            <consortium name="EnsemblMetazoa"/>
        </authorList>
    </citation>
    <scope>IDENTIFICATION</scope>
</reference>
<dbReference type="EMBL" id="CAQQ02185711">
    <property type="status" value="NOT_ANNOTATED_CDS"/>
    <property type="molecule type" value="Genomic_DNA"/>
</dbReference>
<dbReference type="Proteomes" id="UP000015102">
    <property type="component" value="Unassembled WGS sequence"/>
</dbReference>
<dbReference type="AlphaFoldDB" id="T1GB96"/>
<proteinExistence type="predicted"/>
<evidence type="ECO:0000313" key="2">
    <source>
        <dbReference type="EnsemblMetazoa" id="MESCA000522-PA"/>
    </source>
</evidence>
<feature type="region of interest" description="Disordered" evidence="1">
    <location>
        <begin position="1"/>
        <end position="117"/>
    </location>
</feature>
<accession>T1GB96</accession>